<dbReference type="Gene3D" id="1.10.287.1490">
    <property type="match status" value="1"/>
</dbReference>
<dbReference type="AlphaFoldDB" id="A0A3B0SGN7"/>
<protein>
    <recommendedName>
        <fullName evidence="2">CT398-like coiled coil hairpin domain-containing protein</fullName>
    </recommendedName>
</protein>
<keyword evidence="1" id="KW-0175">Coiled coil</keyword>
<evidence type="ECO:0000256" key="1">
    <source>
        <dbReference type="SAM" id="Coils"/>
    </source>
</evidence>
<feature type="domain" description="CT398-like coiled coil hairpin" evidence="2">
    <location>
        <begin position="3"/>
        <end position="115"/>
    </location>
</feature>
<evidence type="ECO:0000313" key="3">
    <source>
        <dbReference type="EMBL" id="VAV94105.1"/>
    </source>
</evidence>
<feature type="coiled-coil region" evidence="1">
    <location>
        <begin position="18"/>
        <end position="66"/>
    </location>
</feature>
<dbReference type="Pfam" id="PF24481">
    <property type="entry name" value="CT398_CC"/>
    <property type="match status" value="1"/>
</dbReference>
<evidence type="ECO:0000259" key="2">
    <source>
        <dbReference type="Pfam" id="PF24481"/>
    </source>
</evidence>
<organism evidence="3">
    <name type="scientific">hydrothermal vent metagenome</name>
    <dbReference type="NCBI Taxonomy" id="652676"/>
    <lineage>
        <taxon>unclassified sequences</taxon>
        <taxon>metagenomes</taxon>
        <taxon>ecological metagenomes</taxon>
    </lineage>
</organism>
<gene>
    <name evidence="3" type="ORF">MNBD_ACTINO01-488</name>
</gene>
<dbReference type="EMBL" id="UOEI01000117">
    <property type="protein sequence ID" value="VAV94105.1"/>
    <property type="molecule type" value="Genomic_DNA"/>
</dbReference>
<dbReference type="InterPro" id="IPR056003">
    <property type="entry name" value="CT398_CC_hairpin"/>
</dbReference>
<sequence>AASEQNRLYAGGMSARDADYLRREVELLYAKVSKMEDEVLGHIEDKEKSEADVERLMEGLELATAEKERLAAVISDRWRVIDKELALKEERKKVDATLVDEYLLETYDHLRDTQGGHVVGRLVDGVCGVCHLRLSAAEVAKVTKEDPPRCIHCRSILVV</sequence>
<feature type="non-terminal residue" evidence="3">
    <location>
        <position position="1"/>
    </location>
</feature>
<proteinExistence type="predicted"/>
<name>A0A3B0SGN7_9ZZZZ</name>
<accession>A0A3B0SGN7</accession>
<reference evidence="3" key="1">
    <citation type="submission" date="2018-06" db="EMBL/GenBank/DDBJ databases">
        <authorList>
            <person name="Zhirakovskaya E."/>
        </authorList>
    </citation>
    <scope>NUCLEOTIDE SEQUENCE</scope>
</reference>